<dbReference type="AlphaFoldDB" id="A0A9X1F4M2"/>
<evidence type="ECO:0008006" key="4">
    <source>
        <dbReference type="Google" id="ProtNLM"/>
    </source>
</evidence>
<accession>A0A9X1F4M2</accession>
<protein>
    <recommendedName>
        <fullName evidence="4">Uracil-DNA glycosylase-like domain-containing protein</fullName>
    </recommendedName>
</protein>
<proteinExistence type="predicted"/>
<name>A0A9X1F4M2_9SPHN</name>
<gene>
    <name evidence="2" type="ORF">KCG46_10730</name>
</gene>
<feature type="region of interest" description="Disordered" evidence="1">
    <location>
        <begin position="41"/>
        <end position="71"/>
    </location>
</feature>
<sequence>MNALTTPNALDLAAAMEWWRDAGVDMDFTDDATVWLSDEDAAAPPANAPTGHANGSDSKPTQHSEKAPEQIPDVARVDLIGDSPPATLAEFHTFWLEASGLDAIGPRGRIAPRGTAGAETMVLVCDPEERDRDTLLSGQQGELLGRMFAAMGIAEDTAYFASALPRHTPMADTAAIAKGGMDAVTALHIQLVAPKRVIALGTNILPFLGHDRTQDFTSLREINHRSVNTPLLISEGLDAMMSMPRLKARFWRRWIEWSAGK</sequence>
<organism evidence="2 3">
    <name type="scientific">Erythrobacter crassostreae</name>
    <dbReference type="NCBI Taxonomy" id="2828328"/>
    <lineage>
        <taxon>Bacteria</taxon>
        <taxon>Pseudomonadati</taxon>
        <taxon>Pseudomonadota</taxon>
        <taxon>Alphaproteobacteria</taxon>
        <taxon>Sphingomonadales</taxon>
        <taxon>Erythrobacteraceae</taxon>
        <taxon>Erythrobacter/Porphyrobacter group</taxon>
        <taxon>Erythrobacter</taxon>
    </lineage>
</organism>
<keyword evidence="3" id="KW-1185">Reference proteome</keyword>
<dbReference type="RefSeq" id="WP_218405432.1">
    <property type="nucleotide sequence ID" value="NZ_JAGSPC010000002.1"/>
</dbReference>
<evidence type="ECO:0000313" key="2">
    <source>
        <dbReference type="EMBL" id="MBV7260042.1"/>
    </source>
</evidence>
<evidence type="ECO:0000313" key="3">
    <source>
        <dbReference type="Proteomes" id="UP001138681"/>
    </source>
</evidence>
<dbReference type="EMBL" id="JAGSPC010000002">
    <property type="protein sequence ID" value="MBV7260042.1"/>
    <property type="molecule type" value="Genomic_DNA"/>
</dbReference>
<reference evidence="2" key="1">
    <citation type="submission" date="2021-04" db="EMBL/GenBank/DDBJ databases">
        <authorList>
            <person name="Pira H."/>
            <person name="Risdian C."/>
            <person name="Wink J."/>
        </authorList>
    </citation>
    <scope>NUCLEOTIDE SEQUENCE</scope>
    <source>
        <strain evidence="2">WH158</strain>
    </source>
</reference>
<dbReference type="Proteomes" id="UP001138681">
    <property type="component" value="Unassembled WGS sequence"/>
</dbReference>
<evidence type="ECO:0000256" key="1">
    <source>
        <dbReference type="SAM" id="MobiDB-lite"/>
    </source>
</evidence>
<comment type="caution">
    <text evidence="2">The sequence shown here is derived from an EMBL/GenBank/DDBJ whole genome shotgun (WGS) entry which is preliminary data.</text>
</comment>